<organism evidence="3 4">
    <name type="scientific">Cutaneotrichosporon cavernicola</name>
    <dbReference type="NCBI Taxonomy" id="279322"/>
    <lineage>
        <taxon>Eukaryota</taxon>
        <taxon>Fungi</taxon>
        <taxon>Dikarya</taxon>
        <taxon>Basidiomycota</taxon>
        <taxon>Agaricomycotina</taxon>
        <taxon>Tremellomycetes</taxon>
        <taxon>Trichosporonales</taxon>
        <taxon>Trichosporonaceae</taxon>
        <taxon>Cutaneotrichosporon</taxon>
    </lineage>
</organism>
<name>A0AA48L1M5_9TREE</name>
<feature type="region of interest" description="Disordered" evidence="1">
    <location>
        <begin position="62"/>
        <end position="98"/>
    </location>
</feature>
<dbReference type="EMBL" id="AP028213">
    <property type="protein sequence ID" value="BEI89197.1"/>
    <property type="molecule type" value="Genomic_DNA"/>
</dbReference>
<dbReference type="Pfam" id="PF04774">
    <property type="entry name" value="HABP4_PAI-RBP1"/>
    <property type="match status" value="1"/>
</dbReference>
<dbReference type="RefSeq" id="XP_060454463.1">
    <property type="nucleotide sequence ID" value="XM_060597584.1"/>
</dbReference>
<feature type="region of interest" description="Disordered" evidence="1">
    <location>
        <begin position="1"/>
        <end position="45"/>
    </location>
</feature>
<feature type="compositionally biased region" description="Polar residues" evidence="1">
    <location>
        <begin position="126"/>
        <end position="149"/>
    </location>
</feature>
<dbReference type="GeneID" id="85493068"/>
<evidence type="ECO:0000256" key="1">
    <source>
        <dbReference type="SAM" id="MobiDB-lite"/>
    </source>
</evidence>
<protein>
    <recommendedName>
        <fullName evidence="2">Hyaluronan/mRNA-binding protein domain-containing protein</fullName>
    </recommendedName>
</protein>
<evidence type="ECO:0000313" key="4">
    <source>
        <dbReference type="Proteomes" id="UP001233271"/>
    </source>
</evidence>
<sequence>MTRTERNTSPAAIMRDRHSRTGLTKSEFERKGGAGAHNWGSVNDEERAEYDGRLDAELETAMFDDGAAPAEADKVDDLPEREAPVAPQRRMSQVSDQERADALRYREGGLKQNGIDLANIARTSHGVAQSPPNNLGTSPLRQKSGFSAQ</sequence>
<dbReference type="InterPro" id="IPR006861">
    <property type="entry name" value="HABP4_PAIRBP1-bd"/>
</dbReference>
<dbReference type="KEGG" id="ccac:CcaHIS019_0205590"/>
<feature type="region of interest" description="Disordered" evidence="1">
    <location>
        <begin position="122"/>
        <end position="149"/>
    </location>
</feature>
<accession>A0AA48L1M5</accession>
<proteinExistence type="predicted"/>
<evidence type="ECO:0000313" key="3">
    <source>
        <dbReference type="EMBL" id="BEI89197.1"/>
    </source>
</evidence>
<keyword evidence="4" id="KW-1185">Reference proteome</keyword>
<feature type="compositionally biased region" description="Basic and acidic residues" evidence="1">
    <location>
        <begin position="71"/>
        <end position="83"/>
    </location>
</feature>
<dbReference type="Proteomes" id="UP001233271">
    <property type="component" value="Chromosome 2"/>
</dbReference>
<evidence type="ECO:0000259" key="2">
    <source>
        <dbReference type="Pfam" id="PF04774"/>
    </source>
</evidence>
<gene>
    <name evidence="3" type="ORF">CcaverHIS019_0205590</name>
</gene>
<feature type="domain" description="Hyaluronan/mRNA-binding protein" evidence="2">
    <location>
        <begin position="16"/>
        <end position="67"/>
    </location>
</feature>
<reference evidence="3" key="1">
    <citation type="journal article" date="2023" name="BMC Genomics">
        <title>Chromosome-level genome assemblies of Cutaneotrichosporon spp. (Trichosporonales, Basidiomycota) reveal imbalanced evolution between nucleotide sequences and chromosome synteny.</title>
        <authorList>
            <person name="Kobayashi Y."/>
            <person name="Kayamori A."/>
            <person name="Aoki K."/>
            <person name="Shiwa Y."/>
            <person name="Matsutani M."/>
            <person name="Fujita N."/>
            <person name="Sugita T."/>
            <person name="Iwasaki W."/>
            <person name="Tanaka N."/>
            <person name="Takashima M."/>
        </authorList>
    </citation>
    <scope>NUCLEOTIDE SEQUENCE</scope>
    <source>
        <strain evidence="3">HIS019</strain>
    </source>
</reference>
<dbReference type="AlphaFoldDB" id="A0AA48L1M5"/>